<organism evidence="6 7">
    <name type="scientific">Ophiocordyceps sinensis (strain Co18 / CGMCC 3.14243)</name>
    <name type="common">Yarsagumba caterpillar fungus</name>
    <name type="synonym">Hirsutella sinensis</name>
    <dbReference type="NCBI Taxonomy" id="911162"/>
    <lineage>
        <taxon>Eukaryota</taxon>
        <taxon>Fungi</taxon>
        <taxon>Dikarya</taxon>
        <taxon>Ascomycota</taxon>
        <taxon>Pezizomycotina</taxon>
        <taxon>Sordariomycetes</taxon>
        <taxon>Hypocreomycetidae</taxon>
        <taxon>Hypocreales</taxon>
        <taxon>Ophiocordycipitaceae</taxon>
        <taxon>Ophiocordyceps</taxon>
    </lineage>
</organism>
<keyword evidence="4" id="KW-0479">Metal-binding</keyword>
<dbReference type="SUPFAM" id="SSF48576">
    <property type="entry name" value="Terpenoid synthases"/>
    <property type="match status" value="1"/>
</dbReference>
<protein>
    <recommendedName>
        <fullName evidence="4">Terpene synthase</fullName>
        <ecNumber evidence="4">4.2.3.-</ecNumber>
    </recommendedName>
</protein>
<evidence type="ECO:0000256" key="3">
    <source>
        <dbReference type="ARBA" id="ARBA00022842"/>
    </source>
</evidence>
<dbReference type="EMBL" id="KE653140">
    <property type="protein sequence ID" value="EQK99810.1"/>
    <property type="molecule type" value="Genomic_DNA"/>
</dbReference>
<dbReference type="GO" id="GO:0046872">
    <property type="term" value="F:metal ion binding"/>
    <property type="evidence" value="ECO:0007669"/>
    <property type="project" value="UniProtKB-KW"/>
</dbReference>
<evidence type="ECO:0000256" key="2">
    <source>
        <dbReference type="ARBA" id="ARBA00006333"/>
    </source>
</evidence>
<dbReference type="EC" id="4.2.3.-" evidence="4"/>
<evidence type="ECO:0000313" key="7">
    <source>
        <dbReference type="Proteomes" id="UP000019374"/>
    </source>
</evidence>
<keyword evidence="4" id="KW-0456">Lyase</keyword>
<evidence type="ECO:0000256" key="1">
    <source>
        <dbReference type="ARBA" id="ARBA00001946"/>
    </source>
</evidence>
<dbReference type="Gene3D" id="1.10.600.10">
    <property type="entry name" value="Farnesyl Diphosphate Synthase"/>
    <property type="match status" value="2"/>
</dbReference>
<proteinExistence type="inferred from homology"/>
<dbReference type="OrthoDB" id="2861623at2759"/>
<dbReference type="InterPro" id="IPR008949">
    <property type="entry name" value="Isoprenoid_synthase_dom_sf"/>
</dbReference>
<evidence type="ECO:0000313" key="6">
    <source>
        <dbReference type="EMBL" id="EQK99810.1"/>
    </source>
</evidence>
<evidence type="ECO:0000256" key="5">
    <source>
        <dbReference type="SAM" id="MobiDB-lite"/>
    </source>
</evidence>
<dbReference type="Pfam" id="PF19086">
    <property type="entry name" value="Terpene_syn_C_2"/>
    <property type="match status" value="1"/>
</dbReference>
<reference evidence="6 7" key="1">
    <citation type="journal article" date="2013" name="Chin. Sci. Bull.">
        <title>Genome survey uncovers the secrets of sex and lifestyle in caterpillar fungus.</title>
        <authorList>
            <person name="Hu X."/>
            <person name="Zhang Y."/>
            <person name="Xiao G."/>
            <person name="Zheng P."/>
            <person name="Xia Y."/>
            <person name="Zhang X."/>
            <person name="St Leger R.J."/>
            <person name="Liu X."/>
            <person name="Wang C."/>
        </authorList>
    </citation>
    <scope>NUCLEOTIDE SEQUENCE [LARGE SCALE GENOMIC DNA]</scope>
    <source>
        <strain evidence="7">Co18 / CGMCC 3.14243</strain>
        <tissue evidence="6">Fruit-body</tissue>
    </source>
</reference>
<feature type="region of interest" description="Disordered" evidence="5">
    <location>
        <begin position="345"/>
        <end position="378"/>
    </location>
</feature>
<gene>
    <name evidence="6" type="ORF">OCS_04474</name>
</gene>
<dbReference type="AlphaFoldDB" id="T5ABL3"/>
<dbReference type="HOGENOM" id="CLU_042538_1_0_1"/>
<sequence length="424" mass="48087">MAPRTEEQLYSELKTWPRPNYTFPDLVSPLIEDLVAEYNDWIDIDCPFESKEAREAHKRHRLTDIAARAFPWLTIEELRPVARYTAFLAILDDYMDHSGRHELQEVKDRVGALLHGQDSQEPEPGFYHQMYMIRQDALACEMPPHLYNDFADSILALMTGFGDEKRYNAANRPAPFPAFQSIRRQTSGGLPSTRPAPFPAFQSIRRQTSGGLPYAKYLCMQKDYRHLPDRVLSHATMLRMHDLVATLIGYHNDFISLPKELSRKGDVVNLVLTVQHELGLSLEEAYWKALEIHDLHLAEFITLQNNLPDFGEWQSTAQDYATDLGMMVQGVYSWHIKNTGRYSPGAYVEPEHDSDKFKRRTRASGDAEPTAEDAGAESTVMSPSWNSVKRLSIAVVAALASPLAYALKTVFVATQLGGRLSSRD</sequence>
<dbReference type="InterPro" id="IPR034686">
    <property type="entry name" value="Terpene_cyclase-like_2"/>
</dbReference>
<accession>T5ABL3</accession>
<dbReference type="PANTHER" id="PTHR35201">
    <property type="entry name" value="TERPENE SYNTHASE"/>
    <property type="match status" value="1"/>
</dbReference>
<name>T5ABL3_OPHSC</name>
<evidence type="ECO:0000256" key="4">
    <source>
        <dbReference type="RuleBase" id="RU366034"/>
    </source>
</evidence>
<dbReference type="GO" id="GO:0008299">
    <property type="term" value="P:isoprenoid biosynthetic process"/>
    <property type="evidence" value="ECO:0007669"/>
    <property type="project" value="UniProtKB-ARBA"/>
</dbReference>
<dbReference type="GO" id="GO:0010333">
    <property type="term" value="F:terpene synthase activity"/>
    <property type="evidence" value="ECO:0007669"/>
    <property type="project" value="InterPro"/>
</dbReference>
<comment type="cofactor">
    <cofactor evidence="1 4">
        <name>Mg(2+)</name>
        <dbReference type="ChEBI" id="CHEBI:18420"/>
    </cofactor>
</comment>
<dbReference type="PANTHER" id="PTHR35201:SF4">
    <property type="entry name" value="BETA-PINACENE SYNTHASE-RELATED"/>
    <property type="match status" value="1"/>
</dbReference>
<dbReference type="Proteomes" id="UP000019374">
    <property type="component" value="Unassembled WGS sequence"/>
</dbReference>
<comment type="similarity">
    <text evidence="2 4">Belongs to the terpene synthase family.</text>
</comment>
<keyword evidence="3 4" id="KW-0460">Magnesium</keyword>